<feature type="region of interest" description="Disordered" evidence="1">
    <location>
        <begin position="40"/>
        <end position="63"/>
    </location>
</feature>
<dbReference type="EMBL" id="KZ679128">
    <property type="protein sequence ID" value="PTB79580.1"/>
    <property type="molecule type" value="Genomic_DNA"/>
</dbReference>
<evidence type="ECO:0000256" key="1">
    <source>
        <dbReference type="SAM" id="MobiDB-lite"/>
    </source>
</evidence>
<dbReference type="Proteomes" id="UP000240760">
    <property type="component" value="Unassembled WGS sequence"/>
</dbReference>
<name>A0A2T4CDF5_TRILO</name>
<evidence type="ECO:0000313" key="2">
    <source>
        <dbReference type="EMBL" id="PTB79580.1"/>
    </source>
</evidence>
<organism evidence="2 3">
    <name type="scientific">Trichoderma longibrachiatum ATCC 18648</name>
    <dbReference type="NCBI Taxonomy" id="983965"/>
    <lineage>
        <taxon>Eukaryota</taxon>
        <taxon>Fungi</taxon>
        <taxon>Dikarya</taxon>
        <taxon>Ascomycota</taxon>
        <taxon>Pezizomycotina</taxon>
        <taxon>Sordariomycetes</taxon>
        <taxon>Hypocreomycetidae</taxon>
        <taxon>Hypocreales</taxon>
        <taxon>Hypocreaceae</taxon>
        <taxon>Trichoderma</taxon>
    </lineage>
</organism>
<gene>
    <name evidence="2" type="ORF">M440DRAFT_1173169</name>
</gene>
<sequence length="73" mass="8212">MSSRSLILTSYSVQLPGGDEECLASRPAKKRHAARCFCESTESLSSARPTSPPSRQGRRKGPRLRAVFFWKRM</sequence>
<dbReference type="AlphaFoldDB" id="A0A2T4CDF5"/>
<keyword evidence="3" id="KW-1185">Reference proteome</keyword>
<evidence type="ECO:0000313" key="3">
    <source>
        <dbReference type="Proteomes" id="UP000240760"/>
    </source>
</evidence>
<accession>A0A2T4CDF5</accession>
<reference evidence="2 3" key="1">
    <citation type="submission" date="2016-07" db="EMBL/GenBank/DDBJ databases">
        <title>Multiple horizontal gene transfer events from other fungi enriched the ability of initially mycotrophic Trichoderma (Ascomycota) to feed on dead plant biomass.</title>
        <authorList>
            <consortium name="DOE Joint Genome Institute"/>
            <person name="Aerts A."/>
            <person name="Atanasova L."/>
            <person name="Chenthamara K."/>
            <person name="Zhang J."/>
            <person name="Grujic M."/>
            <person name="Henrissat B."/>
            <person name="Kuo A."/>
            <person name="Salamov A."/>
            <person name="Lipzen A."/>
            <person name="Labutti K."/>
            <person name="Barry K."/>
            <person name="Miao Y."/>
            <person name="Rahimi M.J."/>
            <person name="Shen Q."/>
            <person name="Grigoriev I.V."/>
            <person name="Kubicek C.P."/>
            <person name="Druzhinina I.S."/>
        </authorList>
    </citation>
    <scope>NUCLEOTIDE SEQUENCE [LARGE SCALE GENOMIC DNA]</scope>
    <source>
        <strain evidence="2 3">ATCC 18648</strain>
    </source>
</reference>
<protein>
    <submittedName>
        <fullName evidence="2">Uncharacterized protein</fullName>
    </submittedName>
</protein>
<proteinExistence type="predicted"/>
<feature type="compositionally biased region" description="Polar residues" evidence="1">
    <location>
        <begin position="40"/>
        <end position="49"/>
    </location>
</feature>